<sequence>MEQGNEGEWGLGSGWANKKHVSGVCCTCDMYQVHARVTPDKAWNVAMYMARTSNIRDE</sequence>
<name>A0A8T2ESP1_9BRAS</name>
<reference evidence="1 2" key="1">
    <citation type="submission" date="2020-12" db="EMBL/GenBank/DDBJ databases">
        <title>Concerted genomic and epigenomic changes stabilize Arabidopsis allopolyploids.</title>
        <authorList>
            <person name="Chen Z."/>
        </authorList>
    </citation>
    <scope>NUCLEOTIDE SEQUENCE [LARGE SCALE GENOMIC DNA]</scope>
    <source>
        <strain evidence="1">Allo738</strain>
        <tissue evidence="1">Leaf</tissue>
    </source>
</reference>
<proteinExistence type="predicted"/>
<dbReference type="Proteomes" id="UP000694240">
    <property type="component" value="Chromosome 3"/>
</dbReference>
<organism evidence="1 2">
    <name type="scientific">Arabidopsis thaliana x Arabidopsis arenosa</name>
    <dbReference type="NCBI Taxonomy" id="1240361"/>
    <lineage>
        <taxon>Eukaryota</taxon>
        <taxon>Viridiplantae</taxon>
        <taxon>Streptophyta</taxon>
        <taxon>Embryophyta</taxon>
        <taxon>Tracheophyta</taxon>
        <taxon>Spermatophyta</taxon>
        <taxon>Magnoliopsida</taxon>
        <taxon>eudicotyledons</taxon>
        <taxon>Gunneridae</taxon>
        <taxon>Pentapetalae</taxon>
        <taxon>rosids</taxon>
        <taxon>malvids</taxon>
        <taxon>Brassicales</taxon>
        <taxon>Brassicaceae</taxon>
        <taxon>Camelineae</taxon>
        <taxon>Arabidopsis</taxon>
    </lineage>
</organism>
<dbReference type="AlphaFoldDB" id="A0A8T2ESP1"/>
<dbReference type="EMBL" id="JAEFBK010000003">
    <property type="protein sequence ID" value="KAG7626266.1"/>
    <property type="molecule type" value="Genomic_DNA"/>
</dbReference>
<evidence type="ECO:0000313" key="1">
    <source>
        <dbReference type="EMBL" id="KAG7626266.1"/>
    </source>
</evidence>
<comment type="caution">
    <text evidence="1">The sequence shown here is derived from an EMBL/GenBank/DDBJ whole genome shotgun (WGS) entry which is preliminary data.</text>
</comment>
<keyword evidence="2" id="KW-1185">Reference proteome</keyword>
<accession>A0A8T2ESP1</accession>
<evidence type="ECO:0000313" key="2">
    <source>
        <dbReference type="Proteomes" id="UP000694240"/>
    </source>
</evidence>
<protein>
    <submittedName>
        <fullName evidence="1">Uncharacterized protein</fullName>
    </submittedName>
</protein>
<gene>
    <name evidence="1" type="ORF">ISN45_At03g024290</name>
</gene>